<feature type="transmembrane region" description="Helical" evidence="1">
    <location>
        <begin position="55"/>
        <end position="76"/>
    </location>
</feature>
<reference evidence="2 3" key="1">
    <citation type="journal article" date="2021" name="Microorganisms">
        <title>The Ever-Expanding Pseudomonas Genus: Description of 43 New Species and Partition of the Pseudomonas putida Group.</title>
        <authorList>
            <person name="Girard L."/>
            <person name="Lood C."/>
            <person name="Hofte M."/>
            <person name="Vandamme P."/>
            <person name="Rokni-Zadeh H."/>
            <person name="van Noort V."/>
            <person name="Lavigne R."/>
            <person name="De Mot R."/>
        </authorList>
    </citation>
    <scope>NUCLEOTIDE SEQUENCE [LARGE SCALE GENOMIC DNA]</scope>
    <source>
        <strain evidence="2 3">SWRI17</strain>
    </source>
</reference>
<dbReference type="EMBL" id="CP077080">
    <property type="protein sequence ID" value="QXI54030.1"/>
    <property type="molecule type" value="Genomic_DNA"/>
</dbReference>
<dbReference type="RefSeq" id="WP_217861098.1">
    <property type="nucleotide sequence ID" value="NZ_CP077080.1"/>
</dbReference>
<evidence type="ECO:0000313" key="2">
    <source>
        <dbReference type="EMBL" id="QXI54030.1"/>
    </source>
</evidence>
<name>A0ABX8QFA1_PSECO</name>
<organism evidence="2 3">
    <name type="scientific">Pseudomonas canavaninivorans</name>
    <dbReference type="NCBI Taxonomy" id="2842348"/>
    <lineage>
        <taxon>Bacteria</taxon>
        <taxon>Pseudomonadati</taxon>
        <taxon>Pseudomonadota</taxon>
        <taxon>Gammaproteobacteria</taxon>
        <taxon>Pseudomonadales</taxon>
        <taxon>Pseudomonadaceae</taxon>
        <taxon>Pseudomonas</taxon>
    </lineage>
</organism>
<feature type="transmembrane region" description="Helical" evidence="1">
    <location>
        <begin position="12"/>
        <end position="34"/>
    </location>
</feature>
<proteinExistence type="predicted"/>
<protein>
    <submittedName>
        <fullName evidence="2">Uncharacterized protein</fullName>
    </submittedName>
</protein>
<keyword evidence="1" id="KW-1133">Transmembrane helix</keyword>
<gene>
    <name evidence="2" type="ORF">KSS97_03480</name>
</gene>
<evidence type="ECO:0000313" key="3">
    <source>
        <dbReference type="Proteomes" id="UP000824066"/>
    </source>
</evidence>
<feature type="transmembrane region" description="Helical" evidence="1">
    <location>
        <begin position="104"/>
        <end position="129"/>
    </location>
</feature>
<keyword evidence="1" id="KW-0812">Transmembrane</keyword>
<accession>A0ABX8QFA1</accession>
<sequence length="130" mass="14316">MRSEQETNFLLVAGGGIFLLGAVFFVGQIYLVFFRKDEVFGALHSSSGLRRRRTAVGEGVLGDYFTMLSVGAFLLFPERAIKQGELSREDFIYFPKSLLRVVRFLYSVGLVGAVFLLGVGVVGVVAGWLK</sequence>
<keyword evidence="3" id="KW-1185">Reference proteome</keyword>
<keyword evidence="1" id="KW-0472">Membrane</keyword>
<dbReference type="Proteomes" id="UP000824066">
    <property type="component" value="Chromosome"/>
</dbReference>
<evidence type="ECO:0000256" key="1">
    <source>
        <dbReference type="SAM" id="Phobius"/>
    </source>
</evidence>